<accession>A0ABS4EPR9</accession>
<name>A0ABS4EPR9_9HYPH</name>
<dbReference type="InterPro" id="IPR008620">
    <property type="entry name" value="FixH"/>
</dbReference>
<dbReference type="Proteomes" id="UP000823786">
    <property type="component" value="Unassembled WGS sequence"/>
</dbReference>
<dbReference type="PIRSF" id="PIRSF011386">
    <property type="entry name" value="FixH"/>
    <property type="match status" value="1"/>
</dbReference>
<organism evidence="1 2">
    <name type="scientific">Rhizobium herbae</name>
    <dbReference type="NCBI Taxonomy" id="508661"/>
    <lineage>
        <taxon>Bacteria</taxon>
        <taxon>Pseudomonadati</taxon>
        <taxon>Pseudomonadota</taxon>
        <taxon>Alphaproteobacteria</taxon>
        <taxon>Hyphomicrobiales</taxon>
        <taxon>Rhizobiaceae</taxon>
        <taxon>Rhizobium/Agrobacterium group</taxon>
        <taxon>Rhizobium</taxon>
    </lineage>
</organism>
<dbReference type="Pfam" id="PF05751">
    <property type="entry name" value="FixH"/>
    <property type="match status" value="1"/>
</dbReference>
<dbReference type="RefSeq" id="WP_327791265.1">
    <property type="nucleotide sequence ID" value="NZ_JAGGJV010000006.1"/>
</dbReference>
<protein>
    <submittedName>
        <fullName evidence="1">Nitrogen fixation protein FixH</fullName>
    </submittedName>
</protein>
<evidence type="ECO:0000313" key="1">
    <source>
        <dbReference type="EMBL" id="MBP1859937.1"/>
    </source>
</evidence>
<dbReference type="EMBL" id="JAGGJV010000006">
    <property type="protein sequence ID" value="MBP1859937.1"/>
    <property type="molecule type" value="Genomic_DNA"/>
</dbReference>
<evidence type="ECO:0000313" key="2">
    <source>
        <dbReference type="Proteomes" id="UP000823786"/>
    </source>
</evidence>
<keyword evidence="2" id="KW-1185">Reference proteome</keyword>
<proteinExistence type="predicted"/>
<comment type="caution">
    <text evidence="1">The sequence shown here is derived from an EMBL/GenBank/DDBJ whole genome shotgun (WGS) entry which is preliminary data.</text>
</comment>
<reference evidence="1 2" key="1">
    <citation type="submission" date="2021-03" db="EMBL/GenBank/DDBJ databases">
        <title>Genomic Encyclopedia of Type Strains, Phase IV (KMG-IV): sequencing the most valuable type-strain genomes for metagenomic binning, comparative biology and taxonomic classification.</title>
        <authorList>
            <person name="Goeker M."/>
        </authorList>
    </citation>
    <scope>NUCLEOTIDE SEQUENCE [LARGE SCALE GENOMIC DNA]</scope>
    <source>
        <strain evidence="1 2">DSM 26427</strain>
    </source>
</reference>
<sequence>MSTQRHAKEFTGRHMLMIMVAFFGAIIAVNVVMARLAGSSFGGLVVENSYVASQEFNGRLKQSREQVALQWAAAFKIVDGTIRYSLTDHDGKSVSVASVSIQFRHPSYEAADWNVDLQPAGDGTFEAAHASRDGTWNVQIDSEVGRRIPYRDVRRITIRNGEYQ</sequence>
<dbReference type="InterPro" id="IPR018037">
    <property type="entry name" value="FixH_proteobacterial"/>
</dbReference>
<gene>
    <name evidence="1" type="ORF">J2Z75_003458</name>
</gene>